<dbReference type="OrthoDB" id="10384686at2759"/>
<accession>A0A7J9LWM8</accession>
<dbReference type="PANTHER" id="PTHR48200">
    <property type="entry name" value="PROTEIN, PUTATIVE-RELATED"/>
    <property type="match status" value="1"/>
</dbReference>
<sequence length="248" mass="28171">MGKKGDFEIFRPPETAVINKSLGIFPHIALHNCSILPFVSGSEKLFLREKRAMIHVQLLNRELVMKKRFLDKVEDNAAIRIWSEKTQQEKCDGLTEGYMSQLWDFTRISVTQNNLKETYSELWPSIRIPPIAALLLERAANVPNFLKKLMSITGMSEQWVVARIKQKGDGKCIPWKILQDLILAHLDTKKRVDVFALSIYGLVIFSKALGHIDDAILDLFDWLDKRATPVETPKPGLIVIAESDGVTC</sequence>
<dbReference type="AlphaFoldDB" id="A0A7J9LWM8"/>
<comment type="caution">
    <text evidence="1">The sequence shown here is derived from an EMBL/GenBank/DDBJ whole genome shotgun (WGS) entry which is preliminary data.</text>
</comment>
<gene>
    <name evidence="1" type="ORF">Goshw_010701</name>
</gene>
<evidence type="ECO:0000313" key="2">
    <source>
        <dbReference type="Proteomes" id="UP000593576"/>
    </source>
</evidence>
<evidence type="ECO:0000313" key="1">
    <source>
        <dbReference type="EMBL" id="MBA0862609.1"/>
    </source>
</evidence>
<organism evidence="1 2">
    <name type="scientific">Gossypium schwendimanii</name>
    <name type="common">Cotton</name>
    <dbReference type="NCBI Taxonomy" id="34291"/>
    <lineage>
        <taxon>Eukaryota</taxon>
        <taxon>Viridiplantae</taxon>
        <taxon>Streptophyta</taxon>
        <taxon>Embryophyta</taxon>
        <taxon>Tracheophyta</taxon>
        <taxon>Spermatophyta</taxon>
        <taxon>Magnoliopsida</taxon>
        <taxon>eudicotyledons</taxon>
        <taxon>Gunneridae</taxon>
        <taxon>Pentapetalae</taxon>
        <taxon>rosids</taxon>
        <taxon>malvids</taxon>
        <taxon>Malvales</taxon>
        <taxon>Malvaceae</taxon>
        <taxon>Malvoideae</taxon>
        <taxon>Gossypium</taxon>
    </lineage>
</organism>
<protein>
    <submittedName>
        <fullName evidence="1">Uncharacterized protein</fullName>
    </submittedName>
</protein>
<keyword evidence="2" id="KW-1185">Reference proteome</keyword>
<proteinExistence type="predicted"/>
<name>A0A7J9LWM8_GOSSC</name>
<dbReference type="Proteomes" id="UP000593576">
    <property type="component" value="Unassembled WGS sequence"/>
</dbReference>
<dbReference type="EMBL" id="JABFAF010000008">
    <property type="protein sequence ID" value="MBA0862609.1"/>
    <property type="molecule type" value="Genomic_DNA"/>
</dbReference>
<dbReference type="PANTHER" id="PTHR48200:SF1">
    <property type="entry name" value="AMINOTRANSFERASE-LIKE PLANT MOBILE DOMAIN-CONTAINING PROTEIN"/>
    <property type="match status" value="1"/>
</dbReference>
<reference evidence="1 2" key="1">
    <citation type="journal article" date="2019" name="Genome Biol. Evol.">
        <title>Insights into the evolution of the New World diploid cottons (Gossypium, subgenus Houzingenia) based on genome sequencing.</title>
        <authorList>
            <person name="Grover C.E."/>
            <person name="Arick M.A. 2nd"/>
            <person name="Thrash A."/>
            <person name="Conover J.L."/>
            <person name="Sanders W.S."/>
            <person name="Peterson D.G."/>
            <person name="Frelichowski J.E."/>
            <person name="Scheffler J.A."/>
            <person name="Scheffler B.E."/>
            <person name="Wendel J.F."/>
        </authorList>
    </citation>
    <scope>NUCLEOTIDE SEQUENCE [LARGE SCALE GENOMIC DNA]</scope>
    <source>
        <strain evidence="1">1</strain>
        <tissue evidence="1">Leaf</tissue>
    </source>
</reference>